<evidence type="ECO:0000256" key="1">
    <source>
        <dbReference type="SAM" id="Phobius"/>
    </source>
</evidence>
<keyword evidence="1" id="KW-0472">Membrane</keyword>
<sequence length="153" mass="18034">MENNLQSKDGQNIVTPKDKKLTVFFVVVLVLNLLMNISLLLKKYSTYLLDGYCGREVNIFLNNFSFKYLINIFTCFDIKFDWPYLLILINVIVVIIFSLKIIFLWKKNNDFNRQKKLFIFYITGSIIIFILYFLSALAFFAFYGINFADRIVG</sequence>
<reference evidence="2 3" key="1">
    <citation type="journal article" date="2016" name="Nat. Commun.">
        <title>Thousands of microbial genomes shed light on interconnected biogeochemical processes in an aquifer system.</title>
        <authorList>
            <person name="Anantharaman K."/>
            <person name="Brown C.T."/>
            <person name="Hug L.A."/>
            <person name="Sharon I."/>
            <person name="Castelle C.J."/>
            <person name="Probst A.J."/>
            <person name="Thomas B.C."/>
            <person name="Singh A."/>
            <person name="Wilkins M.J."/>
            <person name="Karaoz U."/>
            <person name="Brodie E.L."/>
            <person name="Williams K.H."/>
            <person name="Hubbard S.S."/>
            <person name="Banfield J.F."/>
        </authorList>
    </citation>
    <scope>NUCLEOTIDE SEQUENCE [LARGE SCALE GENOMIC DNA]</scope>
</reference>
<dbReference type="Proteomes" id="UP000178367">
    <property type="component" value="Unassembled WGS sequence"/>
</dbReference>
<evidence type="ECO:0000313" key="3">
    <source>
        <dbReference type="Proteomes" id="UP000178367"/>
    </source>
</evidence>
<comment type="caution">
    <text evidence="2">The sequence shown here is derived from an EMBL/GenBank/DDBJ whole genome shotgun (WGS) entry which is preliminary data.</text>
</comment>
<feature type="transmembrane region" description="Helical" evidence="1">
    <location>
        <begin position="82"/>
        <end position="105"/>
    </location>
</feature>
<feature type="transmembrane region" description="Helical" evidence="1">
    <location>
        <begin position="21"/>
        <end position="41"/>
    </location>
</feature>
<keyword evidence="1" id="KW-0812">Transmembrane</keyword>
<organism evidence="2 3">
    <name type="scientific">Candidatus Falkowbacteria bacterium RIFOXYA2_FULL_47_19</name>
    <dbReference type="NCBI Taxonomy" id="1797994"/>
    <lineage>
        <taxon>Bacteria</taxon>
        <taxon>Candidatus Falkowiibacteriota</taxon>
    </lineage>
</organism>
<evidence type="ECO:0000313" key="2">
    <source>
        <dbReference type="EMBL" id="OGF25772.1"/>
    </source>
</evidence>
<keyword evidence="1" id="KW-1133">Transmembrane helix</keyword>
<dbReference type="STRING" id="1797994.A2227_01055"/>
<gene>
    <name evidence="2" type="ORF">A2227_01055</name>
</gene>
<dbReference type="EMBL" id="MFGB01000020">
    <property type="protein sequence ID" value="OGF25772.1"/>
    <property type="molecule type" value="Genomic_DNA"/>
</dbReference>
<protein>
    <submittedName>
        <fullName evidence="2">Uncharacterized protein</fullName>
    </submittedName>
</protein>
<accession>A0A1F5SGN0</accession>
<proteinExistence type="predicted"/>
<feature type="transmembrane region" description="Helical" evidence="1">
    <location>
        <begin position="117"/>
        <end position="145"/>
    </location>
</feature>
<name>A0A1F5SGN0_9BACT</name>
<dbReference type="AlphaFoldDB" id="A0A1F5SGN0"/>